<dbReference type="InterPro" id="IPR026444">
    <property type="entry name" value="Secre_tail"/>
</dbReference>
<dbReference type="Pfam" id="PF18962">
    <property type="entry name" value="Por_Secre_tail"/>
    <property type="match status" value="1"/>
</dbReference>
<evidence type="ECO:0000259" key="10">
    <source>
        <dbReference type="Pfam" id="PF18962"/>
    </source>
</evidence>
<accession>A0A512RNK1</accession>
<dbReference type="PANTHER" id="PTHR47466">
    <property type="match status" value="1"/>
</dbReference>
<evidence type="ECO:0000256" key="8">
    <source>
        <dbReference type="ARBA" id="ARBA00023157"/>
    </source>
</evidence>
<keyword evidence="3" id="KW-0479">Metal-binding</keyword>
<evidence type="ECO:0000256" key="2">
    <source>
        <dbReference type="ARBA" id="ARBA00022670"/>
    </source>
</evidence>
<proteinExistence type="inferred from homology"/>
<evidence type="ECO:0000256" key="5">
    <source>
        <dbReference type="ARBA" id="ARBA00022801"/>
    </source>
</evidence>
<keyword evidence="4" id="KW-0732">Signal</keyword>
<evidence type="ECO:0000256" key="6">
    <source>
        <dbReference type="ARBA" id="ARBA00022833"/>
    </source>
</evidence>
<comment type="similarity">
    <text evidence="1">Belongs to the peptidase M43B family.</text>
</comment>
<evidence type="ECO:0000256" key="3">
    <source>
        <dbReference type="ARBA" id="ARBA00022723"/>
    </source>
</evidence>
<evidence type="ECO:0000256" key="7">
    <source>
        <dbReference type="ARBA" id="ARBA00023049"/>
    </source>
</evidence>
<evidence type="ECO:0000313" key="12">
    <source>
        <dbReference type="Proteomes" id="UP000321436"/>
    </source>
</evidence>
<dbReference type="InterPro" id="IPR008754">
    <property type="entry name" value="Peptidase_M43"/>
</dbReference>
<keyword evidence="7" id="KW-0482">Metalloprotease</keyword>
<dbReference type="Gene3D" id="2.60.40.10">
    <property type="entry name" value="Immunoglobulins"/>
    <property type="match status" value="1"/>
</dbReference>
<dbReference type="Pfam" id="PF05572">
    <property type="entry name" value="Peptidase_M43"/>
    <property type="match status" value="1"/>
</dbReference>
<name>A0A512RNK1_9BACT</name>
<dbReference type="PANTHER" id="PTHR47466:SF1">
    <property type="entry name" value="METALLOPROTEASE MEP1 (AFU_ORTHOLOGUE AFUA_1G07730)-RELATED"/>
    <property type="match status" value="1"/>
</dbReference>
<keyword evidence="8" id="KW-1015">Disulfide bond</keyword>
<dbReference type="SUPFAM" id="SSF55486">
    <property type="entry name" value="Metalloproteases ('zincins'), catalytic domain"/>
    <property type="match status" value="1"/>
</dbReference>
<dbReference type="AlphaFoldDB" id="A0A512RNK1"/>
<evidence type="ECO:0000259" key="9">
    <source>
        <dbReference type="Pfam" id="PF05572"/>
    </source>
</evidence>
<dbReference type="CDD" id="cd04275">
    <property type="entry name" value="ZnMc_pappalysin_like"/>
    <property type="match status" value="1"/>
</dbReference>
<dbReference type="OrthoDB" id="6278496at2"/>
<dbReference type="InterPro" id="IPR013783">
    <property type="entry name" value="Ig-like_fold"/>
</dbReference>
<keyword evidence="6" id="KW-0862">Zinc</keyword>
<dbReference type="NCBIfam" id="TIGR04183">
    <property type="entry name" value="Por_Secre_tail"/>
    <property type="match status" value="1"/>
</dbReference>
<keyword evidence="12" id="KW-1185">Reference proteome</keyword>
<sequence>MRNLTLIIFLTCICITAAAQRKCGTEEALSQRILQQPKLAARLQNLETQLRQQRPDNRFFRINPRVTIPVVVHIVLPNPEQVTNIQVLNQLESLNLDYIAQNTDISKVPAVWQGLVGNAEVQFCLAARTPDGDPTSGITRTVTARSSFSINGAAQDVKYTATGGAPGWDNTRYLNIWICNLDDNYLGVATPPGNIYPAEEDGVVVHYRAFGNTGTASSPFNLGRTLTHEIGHFFGLRHIWADDNGGCTQDDGVDDTPTQAGQNYGCPSYPLLDNCQAAAPGVMFMNYMDYVNDACMYLFTTGQTDRMRNALDAQRASLMTSDGCTPVDLKTSDAGITEIQQPQGYLCVTGQSPVVTLRNRGTAVLTNVTIRYSINGGTPVNQNWTGSLASQAETAVILPGFNANEGSFTLKVYTERPNGNTDEKPENDTSTVNFSYRAPVSMPFRETFEDGTFPPAGFSITNPDRSFTWERAGVGSKGSNYSAVVRNLGYAVNDQVDDLAGPVVDATSADSVFLFFDVAAAVSMDPDFQGNPWDTLEVLLTTDCGQTFIPTGYKKWGKTLITKPTRVIDEYQPMAAEWRTDSIDLTPFIYHQQFRVVFRNTSNYENNVYIDNINIVKKDVNRTLREKGILIWPNSFTSQFFIEFSPWPEDLQGIAVYDALGRLVYIRQPAIRAGNRVTIDLVNEANGVYFVKLFYRQQVRTYKIVKAK</sequence>
<dbReference type="GO" id="GO:0046872">
    <property type="term" value="F:metal ion binding"/>
    <property type="evidence" value="ECO:0007669"/>
    <property type="project" value="UniProtKB-KW"/>
</dbReference>
<gene>
    <name evidence="11" type="ORF">CCY01nite_35460</name>
</gene>
<evidence type="ECO:0000313" key="11">
    <source>
        <dbReference type="EMBL" id="GEP97286.1"/>
    </source>
</evidence>
<dbReference type="GO" id="GO:0008237">
    <property type="term" value="F:metallopeptidase activity"/>
    <property type="evidence" value="ECO:0007669"/>
    <property type="project" value="UniProtKB-KW"/>
</dbReference>
<dbReference type="InterPro" id="IPR024079">
    <property type="entry name" value="MetalloPept_cat_dom_sf"/>
</dbReference>
<feature type="domain" description="Secretion system C-terminal sorting" evidence="10">
    <location>
        <begin position="631"/>
        <end position="704"/>
    </location>
</feature>
<dbReference type="EMBL" id="BKAU01000004">
    <property type="protein sequence ID" value="GEP97286.1"/>
    <property type="molecule type" value="Genomic_DNA"/>
</dbReference>
<keyword evidence="5" id="KW-0378">Hydrolase</keyword>
<dbReference type="Proteomes" id="UP000321436">
    <property type="component" value="Unassembled WGS sequence"/>
</dbReference>
<dbReference type="GO" id="GO:0006508">
    <property type="term" value="P:proteolysis"/>
    <property type="evidence" value="ECO:0007669"/>
    <property type="project" value="UniProtKB-KW"/>
</dbReference>
<protein>
    <submittedName>
        <fullName evidence="11">Uncharacterized protein</fullName>
    </submittedName>
</protein>
<feature type="domain" description="Peptidase M43 pregnancy-associated plasma-A" evidence="9">
    <location>
        <begin position="168"/>
        <end position="312"/>
    </location>
</feature>
<comment type="caution">
    <text evidence="11">The sequence shown here is derived from an EMBL/GenBank/DDBJ whole genome shotgun (WGS) entry which is preliminary data.</text>
</comment>
<dbReference type="RefSeq" id="WP_146864709.1">
    <property type="nucleotide sequence ID" value="NZ_BKAU01000004.1"/>
</dbReference>
<keyword evidence="2" id="KW-0645">Protease</keyword>
<evidence type="ECO:0000256" key="4">
    <source>
        <dbReference type="ARBA" id="ARBA00022729"/>
    </source>
</evidence>
<evidence type="ECO:0000256" key="1">
    <source>
        <dbReference type="ARBA" id="ARBA00008721"/>
    </source>
</evidence>
<dbReference type="Gene3D" id="3.40.390.10">
    <property type="entry name" value="Collagenase (Catalytic Domain)"/>
    <property type="match status" value="1"/>
</dbReference>
<reference evidence="11 12" key="1">
    <citation type="submission" date="2019-07" db="EMBL/GenBank/DDBJ databases">
        <title>Whole genome shotgun sequence of Chitinophaga cymbidii NBRC 109752.</title>
        <authorList>
            <person name="Hosoyama A."/>
            <person name="Uohara A."/>
            <person name="Ohji S."/>
            <person name="Ichikawa N."/>
        </authorList>
    </citation>
    <scope>NUCLEOTIDE SEQUENCE [LARGE SCALE GENOMIC DNA]</scope>
    <source>
        <strain evidence="11 12">NBRC 109752</strain>
    </source>
</reference>
<organism evidence="11 12">
    <name type="scientific">Chitinophaga cymbidii</name>
    <dbReference type="NCBI Taxonomy" id="1096750"/>
    <lineage>
        <taxon>Bacteria</taxon>
        <taxon>Pseudomonadati</taxon>
        <taxon>Bacteroidota</taxon>
        <taxon>Chitinophagia</taxon>
        <taxon>Chitinophagales</taxon>
        <taxon>Chitinophagaceae</taxon>
        <taxon>Chitinophaga</taxon>
    </lineage>
</organism>